<dbReference type="InterPro" id="IPR005805">
    <property type="entry name" value="Rieske_Fe-S_prot_C"/>
</dbReference>
<keyword evidence="10" id="KW-0408">Iron</keyword>
<sequence>MSHQLNIIIAGGGISGATAALFLSHLNVNVVVLESRPGRMTSIEGGIVMLGPNGMHVLQGLGLAEALHHRPNGIQVPWLHMYDSAGGRLGKVPQGSAERYGFSSTMITRWDIQEVLLDAMEKKRLSIVWSAKVEDAEEVTDGVIVRWREGSTIKARKVDLLVGADGIWSIVRTKMYATLKIPAPKPRYSGLVGVGGAIDKSSVHGLAQYVTLEKPVVMVQGRLGFFGMTLFDREAKYVGWWTTHEAADRSRDEWKVPKDQIYGEILRRYADWAFPIPQIINTAEVVDAAPFVWPIYEVDNLQHWHSKSIVLVGDAAHGLPRLAMPPHSGQGASQALEDTAYLAYLLRQHQLNPSSSDLKDVLARFQRDRQPRVDEIVVEANRHGDQKRELDRASCSTGNSFNSASHRRQFSTYPMATYQAVKKSINLAPTVRALPSGIPSAPRLNLAARAPSDGHGHDASGPRADAPARFTGSFTNSAVGLVSKTFIVKDAPQVPDFSSYRPKDDNANRAMSYFMAGSLGVLSASVAQSTITSFLETMAASADVLALAKTEVQLASIPEGKNVIIKWRGKPVFIRHRTPDEIEEARSVNWKTFRDPQSDEDRVKKPEWLVMLGVCTHLGCVPIGESGDYGGWFCPCHGSHYDISGRARKGPAPLNLEIPPYDFNEADGKLVVG</sequence>
<evidence type="ECO:0000256" key="7">
    <source>
        <dbReference type="ARBA" id="ARBA00022827"/>
    </source>
</evidence>
<dbReference type="InterPro" id="IPR037008">
    <property type="entry name" value="bc1_Rieske_TM_sf"/>
</dbReference>
<dbReference type="GO" id="GO:0016491">
    <property type="term" value="F:oxidoreductase activity"/>
    <property type="evidence" value="ECO:0007669"/>
    <property type="project" value="UniProtKB-KW"/>
</dbReference>
<dbReference type="SUPFAM" id="SSF50022">
    <property type="entry name" value="ISP domain"/>
    <property type="match status" value="1"/>
</dbReference>
<keyword evidence="19" id="KW-1185">Reference proteome</keyword>
<dbReference type="AlphaFoldDB" id="A0A1J8R4J6"/>
<keyword evidence="13" id="KW-1015">Disulfide bond</keyword>
<evidence type="ECO:0000256" key="10">
    <source>
        <dbReference type="ARBA" id="ARBA00023004"/>
    </source>
</evidence>
<dbReference type="InterPro" id="IPR017941">
    <property type="entry name" value="Rieske_2Fe-2S"/>
</dbReference>
<dbReference type="GO" id="GO:0051537">
    <property type="term" value="F:2 iron, 2 sulfur cluster binding"/>
    <property type="evidence" value="ECO:0007669"/>
    <property type="project" value="UniProtKB-KW"/>
</dbReference>
<comment type="caution">
    <text evidence="18">The sequence shown here is derived from an EMBL/GenBank/DDBJ whole genome shotgun (WGS) entry which is preliminary data.</text>
</comment>
<evidence type="ECO:0000256" key="16">
    <source>
        <dbReference type="SAM" id="MobiDB-lite"/>
    </source>
</evidence>
<dbReference type="GO" id="GO:0046872">
    <property type="term" value="F:metal ion binding"/>
    <property type="evidence" value="ECO:0007669"/>
    <property type="project" value="UniProtKB-KW"/>
</dbReference>
<dbReference type="GO" id="GO:0071949">
    <property type="term" value="F:FAD binding"/>
    <property type="evidence" value="ECO:0007669"/>
    <property type="project" value="InterPro"/>
</dbReference>
<evidence type="ECO:0000256" key="2">
    <source>
        <dbReference type="ARBA" id="ARBA00010651"/>
    </source>
</evidence>
<comment type="similarity">
    <text evidence="2">Belongs to the Rieske iron-sulfur protein family.</text>
</comment>
<dbReference type="CDD" id="cd03470">
    <property type="entry name" value="Rieske_cytochrome_bc1"/>
    <property type="match status" value="1"/>
</dbReference>
<dbReference type="InterPro" id="IPR006317">
    <property type="entry name" value="Ubiquinol_cyt_c_Rdtase_Fe-S-su"/>
</dbReference>
<evidence type="ECO:0000256" key="14">
    <source>
        <dbReference type="ARBA" id="ARBA00034078"/>
    </source>
</evidence>
<dbReference type="STRING" id="180088.A0A1J8R4J6"/>
<keyword evidence="6" id="KW-0479">Metal-binding</keyword>
<dbReference type="PRINTS" id="PR00162">
    <property type="entry name" value="RIESKE"/>
</dbReference>
<reference evidence="18 19" key="1">
    <citation type="submission" date="2016-03" db="EMBL/GenBank/DDBJ databases">
        <title>Comparative genomics of the ectomycorrhizal sister species Rhizopogon vinicolor and Rhizopogon vesiculosus (Basidiomycota: Boletales) reveals a divergence of the mating type B locus.</title>
        <authorList>
            <person name="Mujic A.B."/>
            <person name="Kuo A."/>
            <person name="Tritt A."/>
            <person name="Lipzen A."/>
            <person name="Chen C."/>
            <person name="Johnson J."/>
            <person name="Sharma A."/>
            <person name="Barry K."/>
            <person name="Grigoriev I.V."/>
            <person name="Spatafora J.W."/>
        </authorList>
    </citation>
    <scope>NUCLEOTIDE SEQUENCE [LARGE SCALE GENOMIC DNA]</scope>
    <source>
        <strain evidence="18 19">AM-OR11-056</strain>
    </source>
</reference>
<dbReference type="InterPro" id="IPR002938">
    <property type="entry name" value="FAD-bd"/>
</dbReference>
<evidence type="ECO:0000256" key="4">
    <source>
        <dbReference type="ARBA" id="ARBA00022692"/>
    </source>
</evidence>
<evidence type="ECO:0000256" key="12">
    <source>
        <dbReference type="ARBA" id="ARBA00023136"/>
    </source>
</evidence>
<evidence type="ECO:0000256" key="15">
    <source>
        <dbReference type="ARBA" id="ARBA00072517"/>
    </source>
</evidence>
<evidence type="ECO:0000256" key="1">
    <source>
        <dbReference type="ARBA" id="ARBA00004167"/>
    </source>
</evidence>
<feature type="compositionally biased region" description="Polar residues" evidence="16">
    <location>
        <begin position="394"/>
        <end position="404"/>
    </location>
</feature>
<feature type="domain" description="Rieske" evidence="17">
    <location>
        <begin position="602"/>
        <end position="670"/>
    </location>
</feature>
<keyword evidence="5" id="KW-0001">2Fe-2S</keyword>
<dbReference type="PANTHER" id="PTHR10134">
    <property type="entry name" value="CYTOCHROME B-C1 COMPLEX SUBUNIT RIESKE, MITOCHONDRIAL"/>
    <property type="match status" value="1"/>
</dbReference>
<evidence type="ECO:0000313" key="18">
    <source>
        <dbReference type="EMBL" id="OJA18836.1"/>
    </source>
</evidence>
<comment type="cofactor">
    <cofactor evidence="14">
        <name>[2Fe-2S] cluster</name>
        <dbReference type="ChEBI" id="CHEBI:190135"/>
    </cofactor>
</comment>
<comment type="subcellular location">
    <subcellularLocation>
        <location evidence="1">Membrane</location>
        <topology evidence="1">Single-pass membrane protein</topology>
    </subcellularLocation>
</comment>
<dbReference type="GO" id="GO:0008121">
    <property type="term" value="F:quinol-cytochrome-c reductase activity"/>
    <property type="evidence" value="ECO:0007669"/>
    <property type="project" value="InterPro"/>
</dbReference>
<dbReference type="Gene3D" id="3.50.50.60">
    <property type="entry name" value="FAD/NAD(P)-binding domain"/>
    <property type="match status" value="1"/>
</dbReference>
<evidence type="ECO:0000256" key="11">
    <source>
        <dbReference type="ARBA" id="ARBA00023014"/>
    </source>
</evidence>
<keyword evidence="12" id="KW-0472">Membrane</keyword>
<evidence type="ECO:0000259" key="17">
    <source>
        <dbReference type="PROSITE" id="PS51296"/>
    </source>
</evidence>
<evidence type="ECO:0000256" key="8">
    <source>
        <dbReference type="ARBA" id="ARBA00022989"/>
    </source>
</evidence>
<dbReference type="GO" id="GO:0016020">
    <property type="term" value="C:membrane"/>
    <property type="evidence" value="ECO:0007669"/>
    <property type="project" value="UniProtKB-SubCell"/>
</dbReference>
<keyword evidence="7" id="KW-0274">FAD</keyword>
<feature type="region of interest" description="Disordered" evidence="16">
    <location>
        <begin position="383"/>
        <end position="404"/>
    </location>
</feature>
<evidence type="ECO:0000256" key="3">
    <source>
        <dbReference type="ARBA" id="ARBA00022630"/>
    </source>
</evidence>
<keyword evidence="8" id="KW-1133">Transmembrane helix</keyword>
<dbReference type="Pfam" id="PF02921">
    <property type="entry name" value="UCR_TM"/>
    <property type="match status" value="1"/>
</dbReference>
<protein>
    <recommendedName>
        <fullName evidence="15">Cytochrome b-c1 complex subunit Rieske, mitochondrial</fullName>
    </recommendedName>
</protein>
<organism evidence="18 19">
    <name type="scientific">Rhizopogon vesiculosus</name>
    <dbReference type="NCBI Taxonomy" id="180088"/>
    <lineage>
        <taxon>Eukaryota</taxon>
        <taxon>Fungi</taxon>
        <taxon>Dikarya</taxon>
        <taxon>Basidiomycota</taxon>
        <taxon>Agaricomycotina</taxon>
        <taxon>Agaricomycetes</taxon>
        <taxon>Agaricomycetidae</taxon>
        <taxon>Boletales</taxon>
        <taxon>Suillineae</taxon>
        <taxon>Rhizopogonaceae</taxon>
        <taxon>Rhizopogon</taxon>
    </lineage>
</organism>
<keyword evidence="11" id="KW-0411">Iron-sulfur</keyword>
<dbReference type="Gene3D" id="2.102.10.10">
    <property type="entry name" value="Rieske [2Fe-2S] iron-sulphur domain"/>
    <property type="match status" value="1"/>
</dbReference>
<dbReference type="Pfam" id="PF01494">
    <property type="entry name" value="FAD_binding_3"/>
    <property type="match status" value="1"/>
</dbReference>
<dbReference type="InterPro" id="IPR014349">
    <property type="entry name" value="Rieske_Fe-S_prot"/>
</dbReference>
<dbReference type="OrthoDB" id="47494at2759"/>
<dbReference type="NCBIfam" id="TIGR01416">
    <property type="entry name" value="Rieske_proteo"/>
    <property type="match status" value="1"/>
</dbReference>
<dbReference type="SUPFAM" id="SSF51905">
    <property type="entry name" value="FAD/NAD(P)-binding domain"/>
    <property type="match status" value="1"/>
</dbReference>
<dbReference type="Pfam" id="PF00355">
    <property type="entry name" value="Rieske"/>
    <property type="match status" value="1"/>
</dbReference>
<dbReference type="Proteomes" id="UP000183567">
    <property type="component" value="Unassembled WGS sequence"/>
</dbReference>
<evidence type="ECO:0000256" key="6">
    <source>
        <dbReference type="ARBA" id="ARBA00022723"/>
    </source>
</evidence>
<proteinExistence type="inferred from homology"/>
<evidence type="ECO:0000256" key="13">
    <source>
        <dbReference type="ARBA" id="ARBA00023157"/>
    </source>
</evidence>
<dbReference type="PROSITE" id="PS51296">
    <property type="entry name" value="RIESKE"/>
    <property type="match status" value="1"/>
</dbReference>
<keyword evidence="4" id="KW-0812">Transmembrane</keyword>
<name>A0A1J8R4J6_9AGAM</name>
<evidence type="ECO:0000256" key="5">
    <source>
        <dbReference type="ARBA" id="ARBA00022714"/>
    </source>
</evidence>
<keyword evidence="3" id="KW-0285">Flavoprotein</keyword>
<dbReference type="SUPFAM" id="SSF81502">
    <property type="entry name" value="ISP transmembrane anchor"/>
    <property type="match status" value="1"/>
</dbReference>
<dbReference type="Gene3D" id="1.20.5.270">
    <property type="entry name" value="Ubiquinol cytochrome reductase, transmembrane domain"/>
    <property type="match status" value="1"/>
</dbReference>
<evidence type="ECO:0000313" key="19">
    <source>
        <dbReference type="Proteomes" id="UP000183567"/>
    </source>
</evidence>
<dbReference type="InterPro" id="IPR036188">
    <property type="entry name" value="FAD/NAD-bd_sf"/>
</dbReference>
<feature type="compositionally biased region" description="Basic and acidic residues" evidence="16">
    <location>
        <begin position="383"/>
        <end position="392"/>
    </location>
</feature>
<keyword evidence="9" id="KW-0560">Oxidoreductase</keyword>
<dbReference type="InterPro" id="IPR004192">
    <property type="entry name" value="Rieske_TM"/>
</dbReference>
<dbReference type="EMBL" id="LVVM01001315">
    <property type="protein sequence ID" value="OJA18836.1"/>
    <property type="molecule type" value="Genomic_DNA"/>
</dbReference>
<dbReference type="FunFam" id="2.102.10.10:FF:000001">
    <property type="entry name" value="Cytochrome b-c1 complex subunit Rieske, mitochondrial"/>
    <property type="match status" value="1"/>
</dbReference>
<accession>A0A1J8R4J6</accession>
<dbReference type="InterPro" id="IPR036922">
    <property type="entry name" value="Rieske_2Fe-2S_sf"/>
</dbReference>
<evidence type="ECO:0000256" key="9">
    <source>
        <dbReference type="ARBA" id="ARBA00023002"/>
    </source>
</evidence>
<gene>
    <name evidence="18" type="ORF">AZE42_00856</name>
</gene>